<name>A0A397Z9Q7_BRACM</name>
<dbReference type="Proteomes" id="UP000264353">
    <property type="component" value="Chromosome A5"/>
</dbReference>
<proteinExistence type="predicted"/>
<dbReference type="EMBL" id="CM010632">
    <property type="protein sequence ID" value="RID62392.1"/>
    <property type="molecule type" value="Genomic_DNA"/>
</dbReference>
<protein>
    <submittedName>
        <fullName evidence="1">Uncharacterized protein</fullName>
    </submittedName>
</protein>
<sequence>MIPCVLELNRIYTSLMKSQGPSSQALPSRHSIILRKPGYSVSSAERRKRLRPRIFLRLVLRRLNRERKMEGLVW</sequence>
<gene>
    <name evidence="1" type="ORF">BRARA_E01468</name>
</gene>
<reference evidence="1 2" key="1">
    <citation type="submission" date="2018-06" db="EMBL/GenBank/DDBJ databases">
        <title>WGS assembly of Brassica rapa FPsc.</title>
        <authorList>
            <person name="Bowman J."/>
            <person name="Kohchi T."/>
            <person name="Yamato K."/>
            <person name="Jenkins J."/>
            <person name="Shu S."/>
            <person name="Ishizaki K."/>
            <person name="Yamaoka S."/>
            <person name="Nishihama R."/>
            <person name="Nakamura Y."/>
            <person name="Berger F."/>
            <person name="Adam C."/>
            <person name="Aki S."/>
            <person name="Althoff F."/>
            <person name="Araki T."/>
            <person name="Arteaga-Vazquez M."/>
            <person name="Balasubrmanian S."/>
            <person name="Bauer D."/>
            <person name="Boehm C."/>
            <person name="Briginshaw L."/>
            <person name="Caballero-Perez J."/>
            <person name="Catarino B."/>
            <person name="Chen F."/>
            <person name="Chiyoda S."/>
            <person name="Chovatia M."/>
            <person name="Davies K."/>
            <person name="Delmans M."/>
            <person name="Demura T."/>
            <person name="Dierschke T."/>
            <person name="Dolan L."/>
            <person name="Dorantes-Acosta A."/>
            <person name="Eklund D."/>
            <person name="Florent S."/>
            <person name="Flores-Sandoval E."/>
            <person name="Fujiyama A."/>
            <person name="Fukuzawa H."/>
            <person name="Galik B."/>
            <person name="Grimanelli D."/>
            <person name="Grimwood J."/>
            <person name="Grossniklaus U."/>
            <person name="Hamada T."/>
            <person name="Haseloff J."/>
            <person name="Hetherington A."/>
            <person name="Higo A."/>
            <person name="Hirakawa Y."/>
            <person name="Hundley H."/>
            <person name="Ikeda Y."/>
            <person name="Inoue K."/>
            <person name="Inoue S."/>
            <person name="Ishida S."/>
            <person name="Jia Q."/>
            <person name="Kakita M."/>
            <person name="Kanazawa T."/>
            <person name="Kawai Y."/>
            <person name="Kawashima T."/>
            <person name="Kennedy M."/>
            <person name="Kinose K."/>
            <person name="Kinoshita T."/>
            <person name="Kohara Y."/>
            <person name="Koide E."/>
            <person name="Komatsu K."/>
            <person name="Kopischke S."/>
            <person name="Kubo M."/>
            <person name="Kyozuka J."/>
            <person name="Lagercrantz U."/>
            <person name="Lin S."/>
            <person name="Lindquist E."/>
            <person name="Lipzen A."/>
            <person name="Lu C."/>
            <person name="Luna E."/>
            <person name="Martienssen R."/>
            <person name="Minamino N."/>
            <person name="Mizutani M."/>
            <person name="Mizutani M."/>
            <person name="Mochizuki N."/>
            <person name="Monte I."/>
            <person name="Mosher R."/>
            <person name="Nagasaki H."/>
            <person name="Nakagami H."/>
            <person name="Naramoto S."/>
            <person name="Nishitani K."/>
            <person name="Ohtani M."/>
            <person name="Okamoto T."/>
            <person name="Okumura M."/>
            <person name="Phillips J."/>
            <person name="Pollak B."/>
            <person name="Reinders A."/>
            <person name="Roevekamp M."/>
            <person name="Sano R."/>
            <person name="Sawa S."/>
            <person name="Schmid M."/>
            <person name="Shirakawa M."/>
            <person name="Solano R."/>
            <person name="Spunde A."/>
            <person name="Suetsugu N."/>
            <person name="Sugano S."/>
            <person name="Sugiyama A."/>
            <person name="Sun R."/>
            <person name="Suzuki Y."/>
            <person name="Takenaka M."/>
            <person name="Takezawa D."/>
            <person name="Tomogane H."/>
            <person name="Tsuzuki M."/>
            <person name="Ueda T."/>
            <person name="Umeda M."/>
            <person name="Ward J."/>
            <person name="Watanabe Y."/>
            <person name="Yazaki K."/>
            <person name="Yokoyama R."/>
            <person name="Yoshitake Y."/>
            <person name="Yotsui I."/>
            <person name="Zachgo S."/>
            <person name="Schmutz J."/>
        </authorList>
    </citation>
    <scope>NUCLEOTIDE SEQUENCE [LARGE SCALE GENOMIC DNA]</scope>
    <source>
        <strain evidence="2">cv. B-3</strain>
    </source>
</reference>
<evidence type="ECO:0000313" key="2">
    <source>
        <dbReference type="Proteomes" id="UP000264353"/>
    </source>
</evidence>
<accession>A0A397Z9Q7</accession>
<organism evidence="1 2">
    <name type="scientific">Brassica campestris</name>
    <name type="common">Field mustard</name>
    <dbReference type="NCBI Taxonomy" id="3711"/>
    <lineage>
        <taxon>Eukaryota</taxon>
        <taxon>Viridiplantae</taxon>
        <taxon>Streptophyta</taxon>
        <taxon>Embryophyta</taxon>
        <taxon>Tracheophyta</taxon>
        <taxon>Spermatophyta</taxon>
        <taxon>Magnoliopsida</taxon>
        <taxon>eudicotyledons</taxon>
        <taxon>Gunneridae</taxon>
        <taxon>Pentapetalae</taxon>
        <taxon>rosids</taxon>
        <taxon>malvids</taxon>
        <taxon>Brassicales</taxon>
        <taxon>Brassicaceae</taxon>
        <taxon>Brassiceae</taxon>
        <taxon>Brassica</taxon>
    </lineage>
</organism>
<evidence type="ECO:0000313" key="1">
    <source>
        <dbReference type="EMBL" id="RID62392.1"/>
    </source>
</evidence>
<dbReference type="AlphaFoldDB" id="A0A397Z9Q7"/>